<organism evidence="1 2">
    <name type="scientific">Flavilitoribacter nigricans (strain ATCC 23147 / DSM 23189 / NBRC 102662 / NCIMB 1420 / SS-2)</name>
    <name type="common">Lewinella nigricans</name>
    <dbReference type="NCBI Taxonomy" id="1122177"/>
    <lineage>
        <taxon>Bacteria</taxon>
        <taxon>Pseudomonadati</taxon>
        <taxon>Bacteroidota</taxon>
        <taxon>Saprospiria</taxon>
        <taxon>Saprospirales</taxon>
        <taxon>Lewinellaceae</taxon>
        <taxon>Flavilitoribacter</taxon>
    </lineage>
</organism>
<comment type="caution">
    <text evidence="1">The sequence shown here is derived from an EMBL/GenBank/DDBJ whole genome shotgun (WGS) entry which is preliminary data.</text>
</comment>
<gene>
    <name evidence="1" type="ORF">CRP01_30940</name>
</gene>
<keyword evidence="2" id="KW-1185">Reference proteome</keyword>
<dbReference type="Proteomes" id="UP000223913">
    <property type="component" value="Unassembled WGS sequence"/>
</dbReference>
<name>A0A2D0N4B9_FLAN2</name>
<protein>
    <submittedName>
        <fullName evidence="1">Uncharacterized protein</fullName>
    </submittedName>
</protein>
<dbReference type="AlphaFoldDB" id="A0A2D0N4B9"/>
<proteinExistence type="predicted"/>
<dbReference type="OrthoDB" id="9792800at2"/>
<accession>A0A2D0N4B9</accession>
<reference evidence="1 2" key="1">
    <citation type="submission" date="2017-10" db="EMBL/GenBank/DDBJ databases">
        <title>The draft genome sequence of Lewinella nigricans NBRC 102662.</title>
        <authorList>
            <person name="Wang K."/>
        </authorList>
    </citation>
    <scope>NUCLEOTIDE SEQUENCE [LARGE SCALE GENOMIC DNA]</scope>
    <source>
        <strain evidence="1 2">NBRC 102662</strain>
    </source>
</reference>
<evidence type="ECO:0000313" key="1">
    <source>
        <dbReference type="EMBL" id="PHN02613.1"/>
    </source>
</evidence>
<dbReference type="RefSeq" id="WP_099153942.1">
    <property type="nucleotide sequence ID" value="NZ_PDUD01000038.1"/>
</dbReference>
<evidence type="ECO:0000313" key="2">
    <source>
        <dbReference type="Proteomes" id="UP000223913"/>
    </source>
</evidence>
<dbReference type="EMBL" id="PDUD01000038">
    <property type="protein sequence ID" value="PHN02613.1"/>
    <property type="molecule type" value="Genomic_DNA"/>
</dbReference>
<sequence>MQDSKIIGLLKNLEPKEFRLLHKYLRSPFFNYSPSLVALYEYIRKYYPDFDHPAVDRRKAFSRLFPEETYNDKKMRNLLHEFFGHLENFLVQLHVRDEPLTRKKLLVESLEKRGSYETFAGKNRELIREISDRPYRDVNTYWELLNLEEQYYFHPATDKVKNGEESLVAILENMDHYFMANKLRLANEVQARRKVVRQKIPMQFVDEVLKVSGADRGANSVIHFHALLYHLNETEAEEQFYALKKMFLESMEALGFNDRQVILFQLLNYAIRNGNQGKTDLLREAFDLYWFGLQHKLLFENGKLTDSSYTNIVFLGGKFGLLDKVERFIKEHSQDLDEKVRSDAENLAMANLLFLKKAYTRIDDLIGNARFDSIFYQLRAKLILLRALYESFVTDDSFFDLLQARIDAFDKFLRRNTQLSGIQRESYLAFIRQLKAVVKVNMMPSNQAEREDLKNKILQIELIPNKEWLLEKLNA</sequence>